<dbReference type="Proteomes" id="UP000289996">
    <property type="component" value="Unassembled WGS sequence"/>
</dbReference>
<dbReference type="RefSeq" id="WP_130852039.1">
    <property type="nucleotide sequence ID" value="NZ_UYIG01000130.1"/>
</dbReference>
<feature type="signal peptide" evidence="2">
    <location>
        <begin position="1"/>
        <end position="26"/>
    </location>
</feature>
<evidence type="ECO:0000256" key="2">
    <source>
        <dbReference type="SAM" id="SignalP"/>
    </source>
</evidence>
<protein>
    <recommendedName>
        <fullName evidence="3">DUF4352 domain-containing protein</fullName>
    </recommendedName>
</protein>
<dbReference type="Pfam" id="PF11611">
    <property type="entry name" value="DUF4352"/>
    <property type="match status" value="1"/>
</dbReference>
<dbReference type="EMBL" id="UYIG01000130">
    <property type="protein sequence ID" value="VDG29220.1"/>
    <property type="molecule type" value="Genomic_DNA"/>
</dbReference>
<reference evidence="4 5" key="1">
    <citation type="submission" date="2018-11" db="EMBL/GenBank/DDBJ databases">
        <authorList>
            <person name="Wuyts S."/>
        </authorList>
    </citation>
    <scope>NUCLEOTIDE SEQUENCE [LARGE SCALE GENOMIC DNA]</scope>
    <source>
        <strain evidence="4">Lactobacillus mudanjiangensis AMBF249</strain>
    </source>
</reference>
<dbReference type="InterPro" id="IPR029050">
    <property type="entry name" value="Immunoprotect_excell_Ig-like"/>
</dbReference>
<proteinExistence type="predicted"/>
<evidence type="ECO:0000256" key="1">
    <source>
        <dbReference type="ARBA" id="ARBA00022729"/>
    </source>
</evidence>
<feature type="chain" id="PRO_5024828727" description="DUF4352 domain-containing protein" evidence="2">
    <location>
        <begin position="27"/>
        <end position="147"/>
    </location>
</feature>
<evidence type="ECO:0000313" key="4">
    <source>
        <dbReference type="EMBL" id="VDG29220.1"/>
    </source>
</evidence>
<dbReference type="AlphaFoldDB" id="A0A660DZF9"/>
<keyword evidence="5" id="KW-1185">Reference proteome</keyword>
<evidence type="ECO:0000259" key="3">
    <source>
        <dbReference type="Pfam" id="PF11611"/>
    </source>
</evidence>
<name>A0A660DZF9_9LACO</name>
<feature type="domain" description="DUF4352" evidence="3">
    <location>
        <begin position="33"/>
        <end position="140"/>
    </location>
</feature>
<organism evidence="4 5">
    <name type="scientific">Lactiplantibacillus mudanjiangensis</name>
    <dbReference type="NCBI Taxonomy" id="1296538"/>
    <lineage>
        <taxon>Bacteria</taxon>
        <taxon>Bacillati</taxon>
        <taxon>Bacillota</taxon>
        <taxon>Bacilli</taxon>
        <taxon>Lactobacillales</taxon>
        <taxon>Lactobacillaceae</taxon>
        <taxon>Lactiplantibacillus</taxon>
    </lineage>
</organism>
<sequence>MNKMSKLSTLLGLVVLTPLVTTPVFAQSRVNQMTVGKLQVSQISSVKQSAHQLAVKMTVHNRGAQTVVLASPNFQLIINGKKYAAQNVATIQKNRAMGHFLLQTLKPQARLTGTIIFERPRHLPTSTKVRLEVSEGVWGTHQQVITL</sequence>
<keyword evidence="1 2" id="KW-0732">Signal</keyword>
<accession>A0A660DZF9</accession>
<dbReference type="Gene3D" id="2.60.40.1240">
    <property type="match status" value="1"/>
</dbReference>
<gene>
    <name evidence="4" type="ORF">MUDAN_MDHGFNIF_00901</name>
</gene>
<dbReference type="InterPro" id="IPR029051">
    <property type="entry name" value="DUF4352"/>
</dbReference>
<evidence type="ECO:0000313" key="5">
    <source>
        <dbReference type="Proteomes" id="UP000289996"/>
    </source>
</evidence>